<dbReference type="Proteomes" id="UP000683139">
    <property type="component" value="Unassembled WGS sequence"/>
</dbReference>
<keyword evidence="1" id="KW-1133">Transmembrane helix</keyword>
<protein>
    <recommendedName>
        <fullName evidence="4">DUF3139 domain-containing protein</fullName>
    </recommendedName>
</protein>
<name>A0A919YVR7_9BACL</name>
<feature type="transmembrane region" description="Helical" evidence="1">
    <location>
        <begin position="6"/>
        <end position="29"/>
    </location>
</feature>
<evidence type="ECO:0008006" key="4">
    <source>
        <dbReference type="Google" id="ProtNLM"/>
    </source>
</evidence>
<dbReference type="Pfam" id="PF11337">
    <property type="entry name" value="DUF3139"/>
    <property type="match status" value="1"/>
</dbReference>
<dbReference type="InterPro" id="IPR021486">
    <property type="entry name" value="DUF3139"/>
</dbReference>
<comment type="caution">
    <text evidence="2">The sequence shown here is derived from an EMBL/GenBank/DDBJ whole genome shotgun (WGS) entry which is preliminary data.</text>
</comment>
<reference evidence="2" key="1">
    <citation type="submission" date="2021-03" db="EMBL/GenBank/DDBJ databases">
        <title>Antimicrobial resistance genes in bacteria isolated from Japanese honey, and their potential for conferring macrolide and lincosamide resistance in the American foulbrood pathogen Paenibacillus larvae.</title>
        <authorList>
            <person name="Okamoto M."/>
            <person name="Kumagai M."/>
            <person name="Kanamori H."/>
            <person name="Takamatsu D."/>
        </authorList>
    </citation>
    <scope>NUCLEOTIDE SEQUENCE</scope>
    <source>
        <strain evidence="2">J40TS1</strain>
    </source>
</reference>
<dbReference type="EMBL" id="BOSE01000015">
    <property type="protein sequence ID" value="GIP19426.1"/>
    <property type="molecule type" value="Genomic_DNA"/>
</dbReference>
<evidence type="ECO:0000256" key="1">
    <source>
        <dbReference type="SAM" id="Phobius"/>
    </source>
</evidence>
<evidence type="ECO:0000313" key="3">
    <source>
        <dbReference type="Proteomes" id="UP000683139"/>
    </source>
</evidence>
<sequence length="112" mass="12922">MLKKISIGISITGLLIILGIVFAIAYINFQLTDLEKRTYAYLTEQKNYEKSDILTVKARLKKLSRWTAEVVFADEPQVTYDYKLVKGEGLIQIGASDPDIDNWKEYQHKHLE</sequence>
<evidence type="ECO:0000313" key="2">
    <source>
        <dbReference type="EMBL" id="GIP19426.1"/>
    </source>
</evidence>
<dbReference type="RefSeq" id="WP_213520161.1">
    <property type="nucleotide sequence ID" value="NZ_BOSE01000015.1"/>
</dbReference>
<keyword evidence="1" id="KW-0812">Transmembrane</keyword>
<gene>
    <name evidence="2" type="ORF">J40TS1_50680</name>
</gene>
<keyword evidence="1" id="KW-0472">Membrane</keyword>
<accession>A0A919YVR7</accession>
<proteinExistence type="predicted"/>
<keyword evidence="3" id="KW-1185">Reference proteome</keyword>
<organism evidence="2 3">
    <name type="scientific">Paenibacillus montaniterrae</name>
    <dbReference type="NCBI Taxonomy" id="429341"/>
    <lineage>
        <taxon>Bacteria</taxon>
        <taxon>Bacillati</taxon>
        <taxon>Bacillota</taxon>
        <taxon>Bacilli</taxon>
        <taxon>Bacillales</taxon>
        <taxon>Paenibacillaceae</taxon>
        <taxon>Paenibacillus</taxon>
    </lineage>
</organism>
<dbReference type="AlphaFoldDB" id="A0A919YVR7"/>